<feature type="transmembrane region" description="Helical" evidence="1">
    <location>
        <begin position="6"/>
        <end position="25"/>
    </location>
</feature>
<evidence type="ECO:0000313" key="2">
    <source>
        <dbReference type="EMBL" id="MXV51307.1"/>
    </source>
</evidence>
<protein>
    <recommendedName>
        <fullName evidence="4">O-antigen ligase domain-containing protein</fullName>
    </recommendedName>
</protein>
<sequence length="328" mass="38119">MTFYRLSHITQSLPLIVGFIIYLYVKYYSNESVIKYIYWGLRLLCFYGIYEFLFFLLTGQNGDFLSNRTFGYNEKPGSLFQTMDIAGMSLMRLKGFTGEPSMFVFTVFPFWLLTLVLNRRFDSYLLLGCMILSFSTTAYLGILGVAVYRMIYNRQFKIFYYLIILVVVACFFLQLDAFKNVLDSVYDVTIGKIYGNNNSTRSRSSYFINHLLFWSNQNIFNQLFGIGFGYIRSTDFFSTILLNGGLLGFLTFSWFVLKNLALRISAKLLSIYYKLGIIMVYLIMMLTVPEFSYPSLWIYIALGFILSDNQKRNLLTNWAEVSGPSLAR</sequence>
<dbReference type="Proteomes" id="UP000466586">
    <property type="component" value="Unassembled WGS sequence"/>
</dbReference>
<feature type="transmembrane region" description="Helical" evidence="1">
    <location>
        <begin position="37"/>
        <end position="57"/>
    </location>
</feature>
<feature type="transmembrane region" description="Helical" evidence="1">
    <location>
        <begin position="237"/>
        <end position="257"/>
    </location>
</feature>
<feature type="transmembrane region" description="Helical" evidence="1">
    <location>
        <begin position="124"/>
        <end position="152"/>
    </location>
</feature>
<evidence type="ECO:0000256" key="1">
    <source>
        <dbReference type="SAM" id="Phobius"/>
    </source>
</evidence>
<keyword evidence="3" id="KW-1185">Reference proteome</keyword>
<evidence type="ECO:0000313" key="3">
    <source>
        <dbReference type="Proteomes" id="UP000466586"/>
    </source>
</evidence>
<dbReference type="AlphaFoldDB" id="A0A7K1Y9P5"/>
<keyword evidence="1" id="KW-0812">Transmembrane</keyword>
<keyword evidence="1" id="KW-0472">Membrane</keyword>
<feature type="transmembrane region" description="Helical" evidence="1">
    <location>
        <begin position="158"/>
        <end position="175"/>
    </location>
</feature>
<feature type="transmembrane region" description="Helical" evidence="1">
    <location>
        <begin position="269"/>
        <end position="285"/>
    </location>
</feature>
<proteinExistence type="predicted"/>
<name>A0A7K1Y9P5_9SPHI</name>
<organism evidence="2 3">
    <name type="scientific">Hufsiella arboris</name>
    <dbReference type="NCBI Taxonomy" id="2695275"/>
    <lineage>
        <taxon>Bacteria</taxon>
        <taxon>Pseudomonadati</taxon>
        <taxon>Bacteroidota</taxon>
        <taxon>Sphingobacteriia</taxon>
        <taxon>Sphingobacteriales</taxon>
        <taxon>Sphingobacteriaceae</taxon>
        <taxon>Hufsiella</taxon>
    </lineage>
</organism>
<keyword evidence="1" id="KW-1133">Transmembrane helix</keyword>
<gene>
    <name evidence="2" type="ORF">GS399_10035</name>
</gene>
<dbReference type="RefSeq" id="WP_160844487.1">
    <property type="nucleotide sequence ID" value="NZ_WVHT01000004.1"/>
</dbReference>
<dbReference type="EMBL" id="WVHT01000004">
    <property type="protein sequence ID" value="MXV51307.1"/>
    <property type="molecule type" value="Genomic_DNA"/>
</dbReference>
<reference evidence="2 3" key="1">
    <citation type="submission" date="2019-11" db="EMBL/GenBank/DDBJ databases">
        <title>Pedobacter sp. HMF7647 Genome sequencing and assembly.</title>
        <authorList>
            <person name="Kang H."/>
            <person name="Kim H."/>
            <person name="Joh K."/>
        </authorList>
    </citation>
    <scope>NUCLEOTIDE SEQUENCE [LARGE SCALE GENOMIC DNA]</scope>
    <source>
        <strain evidence="2 3">HMF7647</strain>
    </source>
</reference>
<comment type="caution">
    <text evidence="2">The sequence shown here is derived from an EMBL/GenBank/DDBJ whole genome shotgun (WGS) entry which is preliminary data.</text>
</comment>
<evidence type="ECO:0008006" key="4">
    <source>
        <dbReference type="Google" id="ProtNLM"/>
    </source>
</evidence>
<accession>A0A7K1Y9P5</accession>